<dbReference type="OrthoDB" id="654211at2759"/>
<feature type="compositionally biased region" description="Polar residues" evidence="7">
    <location>
        <begin position="196"/>
        <end position="217"/>
    </location>
</feature>
<evidence type="ECO:0000256" key="8">
    <source>
        <dbReference type="SAM" id="SignalP"/>
    </source>
</evidence>
<feature type="domain" description="C2H2-type" evidence="9">
    <location>
        <begin position="646"/>
        <end position="670"/>
    </location>
</feature>
<feature type="compositionally biased region" description="Low complexity" evidence="7">
    <location>
        <begin position="221"/>
        <end position="237"/>
    </location>
</feature>
<feature type="compositionally biased region" description="Low complexity" evidence="7">
    <location>
        <begin position="474"/>
        <end position="524"/>
    </location>
</feature>
<dbReference type="EMBL" id="AWNI01000022">
    <property type="protein sequence ID" value="ETS60824.1"/>
    <property type="molecule type" value="Genomic_DNA"/>
</dbReference>
<keyword evidence="3 6" id="KW-0863">Zinc-finger</keyword>
<accession>W3VGY7</accession>
<feature type="region of interest" description="Disordered" evidence="7">
    <location>
        <begin position="579"/>
        <end position="611"/>
    </location>
</feature>
<dbReference type="HOGENOM" id="CLU_419752_0_0_1"/>
<dbReference type="PROSITE" id="PS00028">
    <property type="entry name" value="ZINC_FINGER_C2H2_1"/>
    <property type="match status" value="1"/>
</dbReference>
<dbReference type="FunFam" id="3.30.160.60:FF:004170">
    <property type="match status" value="1"/>
</dbReference>
<dbReference type="Pfam" id="PF00096">
    <property type="entry name" value="zf-C2H2"/>
    <property type="match status" value="1"/>
</dbReference>
<feature type="domain" description="C2H2-type" evidence="9">
    <location>
        <begin position="619"/>
        <end position="645"/>
    </location>
</feature>
<dbReference type="InterPro" id="IPR036236">
    <property type="entry name" value="Znf_C2H2_sf"/>
</dbReference>
<feature type="chain" id="PRO_5004832972" description="C2H2-type domain-containing protein" evidence="8">
    <location>
        <begin position="22"/>
        <end position="769"/>
    </location>
</feature>
<evidence type="ECO:0000256" key="5">
    <source>
        <dbReference type="ARBA" id="ARBA00023242"/>
    </source>
</evidence>
<feature type="compositionally biased region" description="Polar residues" evidence="7">
    <location>
        <begin position="460"/>
        <end position="472"/>
    </location>
</feature>
<dbReference type="PANTHER" id="PTHR47427:SF2">
    <property type="entry name" value="C2H2-TYPE DOMAIN-CONTAINING PROTEIN"/>
    <property type="match status" value="1"/>
</dbReference>
<dbReference type="AlphaFoldDB" id="W3VGY7"/>
<feature type="region of interest" description="Disordered" evidence="7">
    <location>
        <begin position="192"/>
        <end position="245"/>
    </location>
</feature>
<evidence type="ECO:0000256" key="1">
    <source>
        <dbReference type="ARBA" id="ARBA00004123"/>
    </source>
</evidence>
<comment type="caution">
    <text evidence="10">The sequence shown here is derived from an EMBL/GenBank/DDBJ whole genome shotgun (WGS) entry which is preliminary data.</text>
</comment>
<dbReference type="SMART" id="SM00355">
    <property type="entry name" value="ZnF_C2H2"/>
    <property type="match status" value="2"/>
</dbReference>
<evidence type="ECO:0000313" key="11">
    <source>
        <dbReference type="Proteomes" id="UP000019462"/>
    </source>
</evidence>
<feature type="signal peptide" evidence="8">
    <location>
        <begin position="1"/>
        <end position="21"/>
    </location>
</feature>
<keyword evidence="2" id="KW-0479">Metal-binding</keyword>
<dbReference type="FunFam" id="3.30.160.60:FF:000446">
    <property type="entry name" value="Zinc finger protein"/>
    <property type="match status" value="1"/>
</dbReference>
<reference evidence="10 11" key="1">
    <citation type="journal article" date="2014" name="Genome Announc.">
        <title>Genome sequence of the basidiomycetous fungus Pseudozyma aphidis DSM70725, an efficient producer of biosurfactant mannosylerythritol lipids.</title>
        <authorList>
            <person name="Lorenz S."/>
            <person name="Guenther M."/>
            <person name="Grumaz C."/>
            <person name="Rupp S."/>
            <person name="Zibek S."/>
            <person name="Sohn K."/>
        </authorList>
    </citation>
    <scope>NUCLEOTIDE SEQUENCE [LARGE SCALE GENOMIC DNA]</scope>
    <source>
        <strain evidence="11">ATCC 32657 / CBS 517.83 / DSM 70725 / JCM 10318 / NBRC 10182 / NRRL Y-7954 / St-0401</strain>
    </source>
</reference>
<dbReference type="InterPro" id="IPR052127">
    <property type="entry name" value="STE12_transcription_factor"/>
</dbReference>
<dbReference type="GO" id="GO:0005634">
    <property type="term" value="C:nucleus"/>
    <property type="evidence" value="ECO:0007669"/>
    <property type="project" value="UniProtKB-SubCell"/>
</dbReference>
<feature type="compositionally biased region" description="Low complexity" evidence="7">
    <location>
        <begin position="587"/>
        <end position="605"/>
    </location>
</feature>
<gene>
    <name evidence="10" type="ORF">PaG_04737</name>
</gene>
<evidence type="ECO:0000259" key="9">
    <source>
        <dbReference type="PROSITE" id="PS50157"/>
    </source>
</evidence>
<dbReference type="GO" id="GO:1990526">
    <property type="term" value="C:Ste12p-Dig1p-Dig2p complex"/>
    <property type="evidence" value="ECO:0007669"/>
    <property type="project" value="TreeGrafter"/>
</dbReference>
<evidence type="ECO:0000256" key="2">
    <source>
        <dbReference type="ARBA" id="ARBA00022723"/>
    </source>
</evidence>
<keyword evidence="5" id="KW-0539">Nucleus</keyword>
<dbReference type="PANTHER" id="PTHR47427">
    <property type="entry name" value="PROTEIN STE12"/>
    <property type="match status" value="1"/>
</dbReference>
<feature type="compositionally biased region" description="Polar residues" evidence="7">
    <location>
        <begin position="369"/>
        <end position="380"/>
    </location>
</feature>
<keyword evidence="4" id="KW-0862">Zinc</keyword>
<evidence type="ECO:0000256" key="4">
    <source>
        <dbReference type="ARBA" id="ARBA00022833"/>
    </source>
</evidence>
<dbReference type="InterPro" id="IPR013087">
    <property type="entry name" value="Znf_C2H2_type"/>
</dbReference>
<sequence>MGNVACHACLIGCFLSRSASPLGWYAPPADPSSAVQKDAGSCPYSTPAALQGTLSGTRTRLGHPLPWLTHLITIRRNRHRHRYRRARTPDTLIQQTSPSSLAIICHVLPPFHNIAIMYGPLSTPDSVSSDAHDLGHNSLGLLDSLSPEMHASSGVAMSESHSMPHFGYSGSLPHTSFGARRSSVSSATSSSCLSLGQASDHSNAPGSYSPRSFTPNESPMALPGSLTSLSGLALGTPDAPGHHELHGYADHAAFQPNQHNALLALSHGQDEFSLEMPPPSNIRRRAAQSFDVSMLSTHHAEPNFYGHSQKLNESDASEETTPMPAHTGTFAGQTVLNLSDGFRAAQMPVTPQSAYNRASLGPGPCTFTPGHSYSPGSTPDHSIRGDASNPSSPFYPPSAIALRRLTSADSIRNESYAPHEIGTPSKDTPPLLSLAELHNMPKHEPSFQANLAFRDHFQSPPNFQFQRSSLPDTSAGMSSSSAAMARVASAPMSSPMPQLSRSSTSSEASSFASFPSTPSSSVVSGGDVRGKANVMYPSTPTHDLMSPGFDPYYSAPPMSGHRSNSMMSLGSPIHDGSFTSMLDGRSRSVSGSVTRTTPRGRARNAGPPPLIVSSADKLHVCHCGKRFKRMEHLKRHNRTHTQERPHKCPVETCGKFFGRSDNLAQHLKTHFRPAGLVGRSSELLSLTAGSDKYKNSEPRHDPYAAASAAAAAAAQAAVSVSGKRGSISQACLGGPIALNKPSTPRQALAPAGGLSANSSPNMQIATHFV</sequence>
<dbReference type="GO" id="GO:0003700">
    <property type="term" value="F:DNA-binding transcription factor activity"/>
    <property type="evidence" value="ECO:0007669"/>
    <property type="project" value="TreeGrafter"/>
</dbReference>
<evidence type="ECO:0000256" key="3">
    <source>
        <dbReference type="ARBA" id="ARBA00022771"/>
    </source>
</evidence>
<evidence type="ECO:0000313" key="10">
    <source>
        <dbReference type="EMBL" id="ETS60824.1"/>
    </source>
</evidence>
<dbReference type="PROSITE" id="PS50157">
    <property type="entry name" value="ZINC_FINGER_C2H2_2"/>
    <property type="match status" value="2"/>
</dbReference>
<feature type="region of interest" description="Disordered" evidence="7">
    <location>
        <begin position="460"/>
        <end position="527"/>
    </location>
</feature>
<keyword evidence="8" id="KW-0732">Signal</keyword>
<evidence type="ECO:0000256" key="6">
    <source>
        <dbReference type="PROSITE-ProRule" id="PRU00042"/>
    </source>
</evidence>
<keyword evidence="11" id="KW-1185">Reference proteome</keyword>
<dbReference type="GO" id="GO:0008270">
    <property type="term" value="F:zinc ion binding"/>
    <property type="evidence" value="ECO:0007669"/>
    <property type="project" value="UniProtKB-KW"/>
</dbReference>
<organism evidence="10 11">
    <name type="scientific">Moesziomyces aphidis</name>
    <name type="common">Pseudozyma aphidis</name>
    <dbReference type="NCBI Taxonomy" id="84754"/>
    <lineage>
        <taxon>Eukaryota</taxon>
        <taxon>Fungi</taxon>
        <taxon>Dikarya</taxon>
        <taxon>Basidiomycota</taxon>
        <taxon>Ustilaginomycotina</taxon>
        <taxon>Ustilaginomycetes</taxon>
        <taxon>Ustilaginales</taxon>
        <taxon>Ustilaginaceae</taxon>
        <taxon>Moesziomyces</taxon>
    </lineage>
</organism>
<dbReference type="Gene3D" id="3.30.160.60">
    <property type="entry name" value="Classic Zinc Finger"/>
    <property type="match status" value="2"/>
</dbReference>
<dbReference type="GO" id="GO:1990527">
    <property type="term" value="C:Tec1p-Ste12p-Dig1p complex"/>
    <property type="evidence" value="ECO:0007669"/>
    <property type="project" value="TreeGrafter"/>
</dbReference>
<dbReference type="Proteomes" id="UP000019462">
    <property type="component" value="Unassembled WGS sequence"/>
</dbReference>
<comment type="subcellular location">
    <subcellularLocation>
        <location evidence="1">Nucleus</location>
    </subcellularLocation>
</comment>
<protein>
    <recommendedName>
        <fullName evidence="9">C2H2-type domain-containing protein</fullName>
    </recommendedName>
</protein>
<name>W3VGY7_MOEAP</name>
<proteinExistence type="predicted"/>
<evidence type="ECO:0000256" key="7">
    <source>
        <dbReference type="SAM" id="MobiDB-lite"/>
    </source>
</evidence>
<feature type="region of interest" description="Disordered" evidence="7">
    <location>
        <begin position="366"/>
        <end position="393"/>
    </location>
</feature>
<dbReference type="SUPFAM" id="SSF57667">
    <property type="entry name" value="beta-beta-alpha zinc fingers"/>
    <property type="match status" value="1"/>
</dbReference>